<dbReference type="Pfam" id="PF00675">
    <property type="entry name" value="Peptidase_M16"/>
    <property type="match status" value="1"/>
</dbReference>
<evidence type="ECO:0000259" key="5">
    <source>
        <dbReference type="Pfam" id="PF05193"/>
    </source>
</evidence>
<feature type="region of interest" description="Disordered" evidence="2">
    <location>
        <begin position="455"/>
        <end position="487"/>
    </location>
</feature>
<feature type="domain" description="Peptidase M16 N-terminal" evidence="4">
    <location>
        <begin position="46"/>
        <end position="196"/>
    </location>
</feature>
<dbReference type="GO" id="GO:0046872">
    <property type="term" value="F:metal ion binding"/>
    <property type="evidence" value="ECO:0007669"/>
    <property type="project" value="InterPro"/>
</dbReference>
<reference evidence="6" key="1">
    <citation type="submission" date="2020-08" db="EMBL/GenBank/DDBJ databases">
        <title>Ramlibacter sp. GTP1 16S ribosomal RNA gene genome sequencing and assembly.</title>
        <authorList>
            <person name="Kang M."/>
        </authorList>
    </citation>
    <scope>NUCLEOTIDE SEQUENCE</scope>
    <source>
        <strain evidence="6">GTP1</strain>
    </source>
</reference>
<gene>
    <name evidence="6" type="ORF">H8R02_21185</name>
</gene>
<dbReference type="Gene3D" id="3.30.830.10">
    <property type="entry name" value="Metalloenzyme, LuxS/M16 peptidase-like"/>
    <property type="match status" value="4"/>
</dbReference>
<proteinExistence type="inferred from homology"/>
<accession>A0A923MCW3</accession>
<feature type="domain" description="Peptidase M16 C-terminal" evidence="5">
    <location>
        <begin position="207"/>
        <end position="382"/>
    </location>
</feature>
<evidence type="ECO:0000256" key="1">
    <source>
        <dbReference type="ARBA" id="ARBA00007261"/>
    </source>
</evidence>
<organism evidence="6 7">
    <name type="scientific">Ramlibacter albus</name>
    <dbReference type="NCBI Taxonomy" id="2079448"/>
    <lineage>
        <taxon>Bacteria</taxon>
        <taxon>Pseudomonadati</taxon>
        <taxon>Pseudomonadota</taxon>
        <taxon>Betaproteobacteria</taxon>
        <taxon>Burkholderiales</taxon>
        <taxon>Comamonadaceae</taxon>
        <taxon>Ramlibacter</taxon>
    </lineage>
</organism>
<keyword evidence="7" id="KW-1185">Reference proteome</keyword>
<dbReference type="RefSeq" id="WP_187083476.1">
    <property type="nucleotide sequence ID" value="NZ_JACORU010000008.1"/>
</dbReference>
<comment type="similarity">
    <text evidence="1">Belongs to the peptidase M16 family.</text>
</comment>
<dbReference type="SUPFAM" id="SSF63411">
    <property type="entry name" value="LuxS/MPP-like metallohydrolase"/>
    <property type="match status" value="4"/>
</dbReference>
<feature type="signal peptide" evidence="3">
    <location>
        <begin position="1"/>
        <end position="19"/>
    </location>
</feature>
<dbReference type="PANTHER" id="PTHR11851">
    <property type="entry name" value="METALLOPROTEASE"/>
    <property type="match status" value="1"/>
</dbReference>
<sequence length="911" mass="98464">MIRLVLAALLAVLSLAAHALPANVEHVETFGGISQYRLKSNGMPILLHADRSAPVATFMVVYHMGSRNEAPGYTGAAHLLEHMIFNKSTENFGRAKGHKTFQEVLYELGADAGSSNMTTWYDRMNGYSTVPSDKLHSAMKIEADRLGRGLILDNERQSEMTVVRNEYEIGENNPQRVLLQSVVATAITSHPYHWPTIGYRSDIEGVSTAKLREIYKTFFHPDNATAILSGDFDTESALALFDKEFGGFPKSTQPIPRVLTVEPPQEGERRTIVRRPGTFGLVMAGYTRPGVMHPDFNALMVLDNILSEGVNSRLYKALRDTGIASGVAVLNFALRDPYPFLVQATLPPGKTHEEAERVIKAVLADVAEKGVTDAEVARARSQIEVDLLRTRDGAYSFARNLGEYVASSHWKRYVTLPQEIARVTPADVQRVARAYLVPERGTIGWFVPLPPGTPRAAAVPASPPPQASAAQATPAPAAARAEAAQRPSFAQRTVRRVLPNGVVVDVIRNTASPTVAVRGAVLGGDAASPAGQPMMASLLSRMLARGTTARTKEEIGRLLDSVGATRSYGLGLGDTGFTLAGAARDLPLLLEIAGEELRSPAFAEGELALAKQELETDVLRADDSTADRAMQRLVQLAYPQGHPYWQPGRAEKVANTRALTAAQLREFHAQRFTGANVVLAIVGDVDPQAAIAAAEKAFGALPAGKRLEWPQLARVAPGAPARELVAMPGKANMNLMLGGASGLRRLDPDFEAALVANAVLGQSALASRIGKRVRDTEGLSYSLASRFGFSEELDGLWFVNVNLAPQNLAAALKSTREEIDRYVREGATEDEVRAQKDFFAGNFQVNLGSNAGIAGALVFAERYGFGPSYLDEYPRRMQAVTREQANAAMKRYFPAGKLHLVVAGDVPQLPD</sequence>
<evidence type="ECO:0000259" key="4">
    <source>
        <dbReference type="Pfam" id="PF00675"/>
    </source>
</evidence>
<evidence type="ECO:0000256" key="2">
    <source>
        <dbReference type="SAM" id="MobiDB-lite"/>
    </source>
</evidence>
<dbReference type="InterPro" id="IPR011249">
    <property type="entry name" value="Metalloenz_LuxS/M16"/>
</dbReference>
<feature type="compositionally biased region" description="Low complexity" evidence="2">
    <location>
        <begin position="467"/>
        <end position="487"/>
    </location>
</feature>
<dbReference type="AlphaFoldDB" id="A0A923MCW3"/>
<feature type="chain" id="PRO_5036965011" evidence="3">
    <location>
        <begin position="20"/>
        <end position="911"/>
    </location>
</feature>
<evidence type="ECO:0000313" key="6">
    <source>
        <dbReference type="EMBL" id="MBC5766994.1"/>
    </source>
</evidence>
<dbReference type="InterPro" id="IPR007863">
    <property type="entry name" value="Peptidase_M16_C"/>
</dbReference>
<feature type="domain" description="Peptidase M16 C-terminal" evidence="5">
    <location>
        <begin position="659"/>
        <end position="836"/>
    </location>
</feature>
<name>A0A923MCW3_9BURK</name>
<evidence type="ECO:0000256" key="3">
    <source>
        <dbReference type="SAM" id="SignalP"/>
    </source>
</evidence>
<dbReference type="EMBL" id="JACORU010000008">
    <property type="protein sequence ID" value="MBC5766994.1"/>
    <property type="molecule type" value="Genomic_DNA"/>
</dbReference>
<dbReference type="PANTHER" id="PTHR11851:SF49">
    <property type="entry name" value="MITOCHONDRIAL-PROCESSING PEPTIDASE SUBUNIT ALPHA"/>
    <property type="match status" value="1"/>
</dbReference>
<keyword evidence="3" id="KW-0732">Signal</keyword>
<comment type="caution">
    <text evidence="6">The sequence shown here is derived from an EMBL/GenBank/DDBJ whole genome shotgun (WGS) entry which is preliminary data.</text>
</comment>
<evidence type="ECO:0000313" key="7">
    <source>
        <dbReference type="Proteomes" id="UP000596827"/>
    </source>
</evidence>
<dbReference type="InterPro" id="IPR011765">
    <property type="entry name" value="Pept_M16_N"/>
</dbReference>
<dbReference type="Pfam" id="PF05193">
    <property type="entry name" value="Peptidase_M16_C"/>
    <property type="match status" value="2"/>
</dbReference>
<protein>
    <submittedName>
        <fullName evidence="6">Insulinase family protein</fullName>
    </submittedName>
</protein>
<dbReference type="Proteomes" id="UP000596827">
    <property type="component" value="Unassembled WGS sequence"/>
</dbReference>
<dbReference type="InterPro" id="IPR050361">
    <property type="entry name" value="MPP/UQCRC_Complex"/>
</dbReference>